<name>A0AC60PAB9_IXOPE</name>
<evidence type="ECO:0000313" key="2">
    <source>
        <dbReference type="Proteomes" id="UP000805193"/>
    </source>
</evidence>
<feature type="non-terminal residue" evidence="1">
    <location>
        <position position="456"/>
    </location>
</feature>
<organism evidence="1 2">
    <name type="scientific">Ixodes persulcatus</name>
    <name type="common">Taiga tick</name>
    <dbReference type="NCBI Taxonomy" id="34615"/>
    <lineage>
        <taxon>Eukaryota</taxon>
        <taxon>Metazoa</taxon>
        <taxon>Ecdysozoa</taxon>
        <taxon>Arthropoda</taxon>
        <taxon>Chelicerata</taxon>
        <taxon>Arachnida</taxon>
        <taxon>Acari</taxon>
        <taxon>Parasitiformes</taxon>
        <taxon>Ixodida</taxon>
        <taxon>Ixodoidea</taxon>
        <taxon>Ixodidae</taxon>
        <taxon>Ixodinae</taxon>
        <taxon>Ixodes</taxon>
    </lineage>
</organism>
<accession>A0AC60PAB9</accession>
<dbReference type="Proteomes" id="UP000805193">
    <property type="component" value="Unassembled WGS sequence"/>
</dbReference>
<gene>
    <name evidence="1" type="ORF">HPB47_006409</name>
</gene>
<keyword evidence="2" id="KW-1185">Reference proteome</keyword>
<sequence length="456" mass="50100">RYAGRTREVSRKHSKVVSLGYTVPARTKLSAWVHGTIVSRTMSNISASPWTWLSTKAVRPLRTPIGGPHRPAESNGFIDRVTGCGHRGSGVTMVADESWSDVLEEEDEDWSSFSTTRTGSRIVGLRGSKRSSAQPTERCRQPSFSIGRSLVYLGSLLGLLCAIGGIAVATFLLAGAGQGAPPDVAFDIVDENERHLELDANAQARISSDIDQQLQADAFTIDALMTDSLPVISPERWTFQRNERWFEDTLPDLGKFHFKQVFRISPATFIFQVESFLQILALQICDWALYDSVVELPDFVSHDVVINSVGSLADDEEDVPSALEMRRYVHGRQDDVASSASPAIPVVTTNADRERGRAHRAIVFWGQTSRTLTQASATFREALGGSHDKASRLNGYAGQPLIEGWQSAYERGSRCLLCQIKGGAVFGSVPFKECSHVILGDQVFDLAHRIIRPARA</sequence>
<dbReference type="EMBL" id="JABSTQ010010951">
    <property type="protein sequence ID" value="KAG0416447.1"/>
    <property type="molecule type" value="Genomic_DNA"/>
</dbReference>
<comment type="caution">
    <text evidence="1">The sequence shown here is derived from an EMBL/GenBank/DDBJ whole genome shotgun (WGS) entry which is preliminary data.</text>
</comment>
<proteinExistence type="predicted"/>
<reference evidence="1 2" key="1">
    <citation type="journal article" date="2020" name="Cell">
        <title>Large-Scale Comparative Analyses of Tick Genomes Elucidate Their Genetic Diversity and Vector Capacities.</title>
        <authorList>
            <consortium name="Tick Genome and Microbiome Consortium (TIGMIC)"/>
            <person name="Jia N."/>
            <person name="Wang J."/>
            <person name="Shi W."/>
            <person name="Du L."/>
            <person name="Sun Y."/>
            <person name="Zhan W."/>
            <person name="Jiang J.F."/>
            <person name="Wang Q."/>
            <person name="Zhang B."/>
            <person name="Ji P."/>
            <person name="Bell-Sakyi L."/>
            <person name="Cui X.M."/>
            <person name="Yuan T.T."/>
            <person name="Jiang B.G."/>
            <person name="Yang W.F."/>
            <person name="Lam T.T."/>
            <person name="Chang Q.C."/>
            <person name="Ding S.J."/>
            <person name="Wang X.J."/>
            <person name="Zhu J.G."/>
            <person name="Ruan X.D."/>
            <person name="Zhao L."/>
            <person name="Wei J.T."/>
            <person name="Ye R.Z."/>
            <person name="Que T.C."/>
            <person name="Du C.H."/>
            <person name="Zhou Y.H."/>
            <person name="Cheng J.X."/>
            <person name="Dai P.F."/>
            <person name="Guo W.B."/>
            <person name="Han X.H."/>
            <person name="Huang E.J."/>
            <person name="Li L.F."/>
            <person name="Wei W."/>
            <person name="Gao Y.C."/>
            <person name="Liu J.Z."/>
            <person name="Shao H.Z."/>
            <person name="Wang X."/>
            <person name="Wang C.C."/>
            <person name="Yang T.C."/>
            <person name="Huo Q.B."/>
            <person name="Li W."/>
            <person name="Chen H.Y."/>
            <person name="Chen S.E."/>
            <person name="Zhou L.G."/>
            <person name="Ni X.B."/>
            <person name="Tian J.H."/>
            <person name="Sheng Y."/>
            <person name="Liu T."/>
            <person name="Pan Y.S."/>
            <person name="Xia L.Y."/>
            <person name="Li J."/>
            <person name="Zhao F."/>
            <person name="Cao W.C."/>
        </authorList>
    </citation>
    <scope>NUCLEOTIDE SEQUENCE [LARGE SCALE GENOMIC DNA]</scope>
    <source>
        <strain evidence="1">Iper-2018</strain>
    </source>
</reference>
<evidence type="ECO:0000313" key="1">
    <source>
        <dbReference type="EMBL" id="KAG0416447.1"/>
    </source>
</evidence>
<feature type="non-terminal residue" evidence="1">
    <location>
        <position position="1"/>
    </location>
</feature>
<protein>
    <submittedName>
        <fullName evidence="1">Uncharacterized protein</fullName>
    </submittedName>
</protein>